<dbReference type="OrthoDB" id="5960270at2759"/>
<dbReference type="AlphaFoldDB" id="A0A8X6NGW6"/>
<sequence length="336" mass="37964">MGPAISHWLWSCARKGLTQTLIRPWPIFLSPHNRSGAVVRNNCSTQFNPEAISVTNMPFSLSIMDLAIFSLMLFSTVSSYSIGVISADFPIFGIGEGDSFIKRAVPVVGDMSEMPKNMKDAIHGVKMGVASDICDNAKNNLAIDWDGSPLNYTCYHPKNRLPVIKGMKPIEDCNIPEKYYSKHVCMNEKIEYDVTIPTYGNHRPLWPVYGEYIFVPPQRWLHNLEHGAVVMLYHPCAEPHEVEKLRKLVKGCLRRHVITPYMYLPADKPLALVTWGCKLQMNHVDKDVVINFIKTRALHGPEAELAKEGQYRFKLLDVAVAPKGSDYYDRKLCPSS</sequence>
<evidence type="ECO:0008006" key="3">
    <source>
        <dbReference type="Google" id="ProtNLM"/>
    </source>
</evidence>
<accession>A0A8X6NGW6</accession>
<gene>
    <name evidence="1" type="primary">AVEN_53033_1</name>
    <name evidence="1" type="ORF">NPIL_195951</name>
</gene>
<reference evidence="1" key="1">
    <citation type="submission" date="2020-08" db="EMBL/GenBank/DDBJ databases">
        <title>Multicomponent nature underlies the extraordinary mechanical properties of spider dragline silk.</title>
        <authorList>
            <person name="Kono N."/>
            <person name="Nakamura H."/>
            <person name="Mori M."/>
            <person name="Yoshida Y."/>
            <person name="Ohtoshi R."/>
            <person name="Malay A.D."/>
            <person name="Moran D.A.P."/>
            <person name="Tomita M."/>
            <person name="Numata K."/>
            <person name="Arakawa K."/>
        </authorList>
    </citation>
    <scope>NUCLEOTIDE SEQUENCE</scope>
</reference>
<protein>
    <recommendedName>
        <fullName evidence="3">DUF3105 domain-containing protein</fullName>
    </recommendedName>
</protein>
<dbReference type="Proteomes" id="UP000887013">
    <property type="component" value="Unassembled WGS sequence"/>
</dbReference>
<name>A0A8X6NGW6_NEPPI</name>
<organism evidence="1 2">
    <name type="scientific">Nephila pilipes</name>
    <name type="common">Giant wood spider</name>
    <name type="synonym">Nephila maculata</name>
    <dbReference type="NCBI Taxonomy" id="299642"/>
    <lineage>
        <taxon>Eukaryota</taxon>
        <taxon>Metazoa</taxon>
        <taxon>Ecdysozoa</taxon>
        <taxon>Arthropoda</taxon>
        <taxon>Chelicerata</taxon>
        <taxon>Arachnida</taxon>
        <taxon>Araneae</taxon>
        <taxon>Araneomorphae</taxon>
        <taxon>Entelegynae</taxon>
        <taxon>Araneoidea</taxon>
        <taxon>Nephilidae</taxon>
        <taxon>Nephila</taxon>
    </lineage>
</organism>
<evidence type="ECO:0000313" key="1">
    <source>
        <dbReference type="EMBL" id="GFT14272.1"/>
    </source>
</evidence>
<keyword evidence="2" id="KW-1185">Reference proteome</keyword>
<dbReference type="PANTHER" id="PTHR34179">
    <property type="entry name" value="TUMOR PROTEIN P53-INDUCIBLE PROTEIN 13"/>
    <property type="match status" value="1"/>
</dbReference>
<proteinExistence type="predicted"/>
<comment type="caution">
    <text evidence="1">The sequence shown here is derived from an EMBL/GenBank/DDBJ whole genome shotgun (WGS) entry which is preliminary data.</text>
</comment>
<dbReference type="GO" id="GO:0005737">
    <property type="term" value="C:cytoplasm"/>
    <property type="evidence" value="ECO:0007669"/>
    <property type="project" value="TreeGrafter"/>
</dbReference>
<dbReference type="EMBL" id="BMAW01104423">
    <property type="protein sequence ID" value="GFT14272.1"/>
    <property type="molecule type" value="Genomic_DNA"/>
</dbReference>
<dbReference type="PANTHER" id="PTHR34179:SF1">
    <property type="entry name" value="TUMOR PROTEIN P53-INDUCIBLE PROTEIN 13"/>
    <property type="match status" value="1"/>
</dbReference>
<evidence type="ECO:0000313" key="2">
    <source>
        <dbReference type="Proteomes" id="UP000887013"/>
    </source>
</evidence>
<dbReference type="Pfam" id="PF11303">
    <property type="entry name" value="DUF3105"/>
    <property type="match status" value="1"/>
</dbReference>
<dbReference type="InterPro" id="IPR021454">
    <property type="entry name" value="DUF3105"/>
</dbReference>